<evidence type="ECO:0000256" key="10">
    <source>
        <dbReference type="RuleBase" id="RU000512"/>
    </source>
</evidence>
<dbReference type="GO" id="GO:0004590">
    <property type="term" value="F:orotidine-5'-phosphate decarboxylase activity"/>
    <property type="evidence" value="ECO:0007669"/>
    <property type="project" value="UniProtKB-UniRule"/>
</dbReference>
<feature type="binding site" evidence="7 9">
    <location>
        <position position="34"/>
    </location>
    <ligand>
        <name>substrate</name>
    </ligand>
</feature>
<dbReference type="Pfam" id="PF00215">
    <property type="entry name" value="OMPdecase"/>
    <property type="match status" value="1"/>
</dbReference>
<dbReference type="InterPro" id="IPR011060">
    <property type="entry name" value="RibuloseP-bd_barrel"/>
</dbReference>
<feature type="binding site" evidence="7">
    <location>
        <begin position="62"/>
        <end position="71"/>
    </location>
    <ligand>
        <name>substrate</name>
    </ligand>
</feature>
<dbReference type="InterPro" id="IPR014732">
    <property type="entry name" value="OMPdecase"/>
</dbReference>
<protein>
    <recommendedName>
        <fullName evidence="7">Orotidine 5'-phosphate decarboxylase</fullName>
        <ecNumber evidence="7">4.1.1.23</ecNumber>
    </recommendedName>
    <alternativeName>
        <fullName evidence="7">OMP decarboxylase</fullName>
        <shortName evidence="7">OMPDCase</shortName>
        <shortName evidence="7">OMPdecase</shortName>
    </alternativeName>
</protein>
<evidence type="ECO:0000256" key="3">
    <source>
        <dbReference type="ARBA" id="ARBA00022793"/>
    </source>
</evidence>
<dbReference type="PROSITE" id="PS00156">
    <property type="entry name" value="OMPDECASE"/>
    <property type="match status" value="1"/>
</dbReference>
<evidence type="ECO:0000313" key="12">
    <source>
        <dbReference type="EMBL" id="BEQ16766.1"/>
    </source>
</evidence>
<sequence length="237" mass="24500">MNPRDRLIFALDVDNADEAEDLVRLLAPEVGVFKVGLELFVAAGPSVVERVRRAGARAIFLDLKLHDIPATMRAAARAAAGLGVDLITCHADQAGIFADMDLGGAKLLGVTVLTSLGSQELKAMGYPPELQDPQALVLRRASLALAAGCAGVVCSGLEAAAVRKVLGLQAFIVCPGIRPASGEVHDQKRVMTPERAIAAGASHIVVGRPIRTADDPPAAARAMAAGIAEGLAQRPPA</sequence>
<feature type="binding site" evidence="7 9">
    <location>
        <position position="207"/>
    </location>
    <ligand>
        <name>substrate</name>
    </ligand>
</feature>
<dbReference type="SUPFAM" id="SSF51366">
    <property type="entry name" value="Ribulose-phoshate binding barrel"/>
    <property type="match status" value="1"/>
</dbReference>
<dbReference type="InterPro" id="IPR001754">
    <property type="entry name" value="OMPdeCOase_dom"/>
</dbReference>
<gene>
    <name evidence="7 12" type="primary">pyrF</name>
    <name evidence="12" type="ORF">FAK_38320</name>
</gene>
<evidence type="ECO:0000313" key="13">
    <source>
        <dbReference type="Proteomes" id="UP001366166"/>
    </source>
</evidence>
<evidence type="ECO:0000256" key="4">
    <source>
        <dbReference type="ARBA" id="ARBA00022975"/>
    </source>
</evidence>
<name>A0AAU9ESJ0_9BACT</name>
<accession>A0AAU9ESJ0</accession>
<dbReference type="KEGG" id="dmp:FAK_38320"/>
<keyword evidence="5 7" id="KW-0456">Lyase</keyword>
<evidence type="ECO:0000259" key="11">
    <source>
        <dbReference type="SMART" id="SM00934"/>
    </source>
</evidence>
<comment type="pathway">
    <text evidence="2 7 10">Pyrimidine metabolism; UMP biosynthesis via de novo pathway; UMP from orotate: step 2/2.</text>
</comment>
<dbReference type="GO" id="GO:0044205">
    <property type="term" value="P:'de novo' UMP biosynthetic process"/>
    <property type="evidence" value="ECO:0007669"/>
    <property type="project" value="UniProtKB-UniRule"/>
</dbReference>
<keyword evidence="3 7" id="KW-0210">Decarboxylase</keyword>
<dbReference type="RefSeq" id="WP_338603068.1">
    <property type="nucleotide sequence ID" value="NZ_AP028679.1"/>
</dbReference>
<proteinExistence type="inferred from homology"/>
<dbReference type="PANTHER" id="PTHR32119:SF2">
    <property type="entry name" value="OROTIDINE 5'-PHOSPHATE DECARBOXYLASE"/>
    <property type="match status" value="1"/>
</dbReference>
<dbReference type="EMBL" id="AP028679">
    <property type="protein sequence ID" value="BEQ16766.1"/>
    <property type="molecule type" value="Genomic_DNA"/>
</dbReference>
<evidence type="ECO:0000256" key="5">
    <source>
        <dbReference type="ARBA" id="ARBA00023239"/>
    </source>
</evidence>
<dbReference type="EC" id="4.1.1.23" evidence="7"/>
<dbReference type="GO" id="GO:0005829">
    <property type="term" value="C:cytosol"/>
    <property type="evidence" value="ECO:0007669"/>
    <property type="project" value="TreeGrafter"/>
</dbReference>
<feature type="domain" description="Orotidine 5'-phosphate decarboxylase" evidence="11">
    <location>
        <begin position="6"/>
        <end position="223"/>
    </location>
</feature>
<feature type="active site" description="For OMPdecase activity" evidence="8">
    <location>
        <position position="62"/>
    </location>
</feature>
<dbReference type="CDD" id="cd04725">
    <property type="entry name" value="OMP_decarboxylase_like"/>
    <property type="match status" value="1"/>
</dbReference>
<dbReference type="NCBIfam" id="NF001273">
    <property type="entry name" value="PRK00230.1"/>
    <property type="match status" value="1"/>
</dbReference>
<comment type="function">
    <text evidence="1 7">Catalyzes the decarboxylation of orotidine 5'-monophosphate (OMP) to uridine 5'-monophosphate (UMP).</text>
</comment>
<dbReference type="NCBIfam" id="TIGR01740">
    <property type="entry name" value="pyrF"/>
    <property type="match status" value="1"/>
</dbReference>
<evidence type="ECO:0000256" key="9">
    <source>
        <dbReference type="PIRSR" id="PIRSR614732-2"/>
    </source>
</evidence>
<reference evidence="13" key="1">
    <citation type="journal article" date="2023" name="Arch. Microbiol.">
        <title>Desulfoferula mesophilus gen. nov. sp. nov., a mesophilic sulfate-reducing bacterium isolated from a brackish lake sediment.</title>
        <authorList>
            <person name="Watanabe T."/>
            <person name="Yabe T."/>
            <person name="Tsuji J.M."/>
            <person name="Fukui M."/>
        </authorList>
    </citation>
    <scope>NUCLEOTIDE SEQUENCE [LARGE SCALE GENOMIC DNA]</scope>
    <source>
        <strain evidence="13">12FAK</strain>
    </source>
</reference>
<dbReference type="InterPro" id="IPR013785">
    <property type="entry name" value="Aldolase_TIM"/>
</dbReference>
<dbReference type="InterPro" id="IPR018089">
    <property type="entry name" value="OMPdecase_AS"/>
</dbReference>
<organism evidence="12 13">
    <name type="scientific">Desulfoferula mesophila</name>
    <dbReference type="NCBI Taxonomy" id="3058419"/>
    <lineage>
        <taxon>Bacteria</taxon>
        <taxon>Pseudomonadati</taxon>
        <taxon>Thermodesulfobacteriota</taxon>
        <taxon>Desulfarculia</taxon>
        <taxon>Desulfarculales</taxon>
        <taxon>Desulfarculaceae</taxon>
        <taxon>Desulfoferula</taxon>
    </lineage>
</organism>
<keyword evidence="13" id="KW-1185">Reference proteome</keyword>
<comment type="similarity">
    <text evidence="7">Belongs to the OMP decarboxylase family. Type 1 subfamily.</text>
</comment>
<comment type="subunit">
    <text evidence="7">Homodimer.</text>
</comment>
<keyword evidence="4 7" id="KW-0665">Pyrimidine biosynthesis</keyword>
<feature type="binding site" evidence="7 9">
    <location>
        <position position="187"/>
    </location>
    <ligand>
        <name>substrate</name>
    </ligand>
</feature>
<evidence type="ECO:0000256" key="6">
    <source>
        <dbReference type="ARBA" id="ARBA00049157"/>
    </source>
</evidence>
<dbReference type="PANTHER" id="PTHR32119">
    <property type="entry name" value="OROTIDINE 5'-PHOSPHATE DECARBOXYLASE"/>
    <property type="match status" value="1"/>
</dbReference>
<dbReference type="Gene3D" id="3.20.20.70">
    <property type="entry name" value="Aldolase class I"/>
    <property type="match status" value="1"/>
</dbReference>
<dbReference type="GO" id="GO:0006207">
    <property type="term" value="P:'de novo' pyrimidine nucleobase biosynthetic process"/>
    <property type="evidence" value="ECO:0007669"/>
    <property type="project" value="InterPro"/>
</dbReference>
<evidence type="ECO:0000256" key="2">
    <source>
        <dbReference type="ARBA" id="ARBA00004861"/>
    </source>
</evidence>
<feature type="binding site" evidence="7 9">
    <location>
        <position position="114"/>
    </location>
    <ligand>
        <name>substrate</name>
    </ligand>
</feature>
<dbReference type="SMART" id="SM00934">
    <property type="entry name" value="OMPdecase"/>
    <property type="match status" value="1"/>
</dbReference>
<dbReference type="AlphaFoldDB" id="A0AAU9ESJ0"/>
<dbReference type="Proteomes" id="UP001366166">
    <property type="component" value="Chromosome"/>
</dbReference>
<evidence type="ECO:0000256" key="8">
    <source>
        <dbReference type="PIRSR" id="PIRSR614732-1"/>
    </source>
</evidence>
<dbReference type="HAMAP" id="MF_01200_B">
    <property type="entry name" value="OMPdecase_type1_B"/>
    <property type="match status" value="1"/>
</dbReference>
<evidence type="ECO:0000256" key="1">
    <source>
        <dbReference type="ARBA" id="ARBA00002356"/>
    </source>
</evidence>
<evidence type="ECO:0000256" key="7">
    <source>
        <dbReference type="HAMAP-Rule" id="MF_01200"/>
    </source>
</evidence>
<feature type="active site" description="For OMPdecase activity" evidence="8">
    <location>
        <position position="64"/>
    </location>
</feature>
<feature type="binding site" evidence="7 9">
    <location>
        <position position="12"/>
    </location>
    <ligand>
        <name>substrate</name>
    </ligand>
</feature>
<feature type="active site" description="For OMPdecase activity" evidence="8">
    <location>
        <position position="67"/>
    </location>
</feature>
<comment type="catalytic activity">
    <reaction evidence="6 7 10">
        <text>orotidine 5'-phosphate + H(+) = UMP + CO2</text>
        <dbReference type="Rhea" id="RHEA:11596"/>
        <dbReference type="ChEBI" id="CHEBI:15378"/>
        <dbReference type="ChEBI" id="CHEBI:16526"/>
        <dbReference type="ChEBI" id="CHEBI:57538"/>
        <dbReference type="ChEBI" id="CHEBI:57865"/>
        <dbReference type="EC" id="4.1.1.23"/>
    </reaction>
</comment>
<dbReference type="InterPro" id="IPR047596">
    <property type="entry name" value="OMPdecase_bac"/>
</dbReference>
<feature type="active site" description="Proton donor" evidence="7">
    <location>
        <position position="64"/>
    </location>
</feature>
<feature type="binding site" evidence="7 9">
    <location>
        <position position="178"/>
    </location>
    <ligand>
        <name>substrate</name>
    </ligand>
</feature>
<feature type="binding site" evidence="7 9">
    <location>
        <position position="208"/>
    </location>
    <ligand>
        <name>substrate</name>
    </ligand>
</feature>